<dbReference type="Proteomes" id="UP000694425">
    <property type="component" value="Unplaced"/>
</dbReference>
<protein>
    <submittedName>
        <fullName evidence="2">Uncharacterized protein</fullName>
    </submittedName>
</protein>
<proteinExistence type="predicted"/>
<dbReference type="Ensembl" id="ENSNVIT00000017564.1">
    <property type="protein sequence ID" value="ENSNVIP00000015057.1"/>
    <property type="gene ID" value="ENSNVIG00000011809.1"/>
</dbReference>
<reference evidence="2" key="1">
    <citation type="submission" date="2025-08" db="UniProtKB">
        <authorList>
            <consortium name="Ensembl"/>
        </authorList>
    </citation>
    <scope>IDENTIFICATION</scope>
</reference>
<dbReference type="Pfam" id="PF04538">
    <property type="entry name" value="BEX"/>
    <property type="match status" value="1"/>
</dbReference>
<feature type="region of interest" description="Disordered" evidence="1">
    <location>
        <begin position="1"/>
        <end position="53"/>
    </location>
</feature>
<sequence>MQKSCQENEGKPQNMPKGRPPFGRCPTGAEGNLKGGPAQAGQGFKEDTPVRHLDPEEMVRGIDELERLREEIRRVRNNVLMLSSFYRPFPPCIILNSFSCYVFLFTKIFFCQV</sequence>
<dbReference type="InterPro" id="IPR021156">
    <property type="entry name" value="TF_A-like/BEX"/>
</dbReference>
<feature type="compositionally biased region" description="Basic and acidic residues" evidence="1">
    <location>
        <begin position="44"/>
        <end position="53"/>
    </location>
</feature>
<organism evidence="2 3">
    <name type="scientific">Neovison vison</name>
    <name type="common">American mink</name>
    <name type="synonym">Mustela vison</name>
    <dbReference type="NCBI Taxonomy" id="452646"/>
    <lineage>
        <taxon>Eukaryota</taxon>
        <taxon>Metazoa</taxon>
        <taxon>Chordata</taxon>
        <taxon>Craniata</taxon>
        <taxon>Vertebrata</taxon>
        <taxon>Euteleostomi</taxon>
        <taxon>Mammalia</taxon>
        <taxon>Eutheria</taxon>
        <taxon>Laurasiatheria</taxon>
        <taxon>Carnivora</taxon>
        <taxon>Caniformia</taxon>
        <taxon>Musteloidea</taxon>
        <taxon>Mustelidae</taxon>
        <taxon>Mustelinae</taxon>
        <taxon>Neogale</taxon>
    </lineage>
</organism>
<dbReference type="AlphaFoldDB" id="A0A8C7EQ38"/>
<dbReference type="GeneTree" id="ENSGT00950000183164"/>
<keyword evidence="3" id="KW-1185">Reference proteome</keyword>
<feature type="compositionally biased region" description="Basic and acidic residues" evidence="1">
    <location>
        <begin position="1"/>
        <end position="10"/>
    </location>
</feature>
<name>A0A8C7EQ38_NEOVI</name>
<evidence type="ECO:0000313" key="2">
    <source>
        <dbReference type="Ensembl" id="ENSNVIP00000015057.1"/>
    </source>
</evidence>
<evidence type="ECO:0000313" key="3">
    <source>
        <dbReference type="Proteomes" id="UP000694425"/>
    </source>
</evidence>
<evidence type="ECO:0000256" key="1">
    <source>
        <dbReference type="SAM" id="MobiDB-lite"/>
    </source>
</evidence>
<reference evidence="2" key="2">
    <citation type="submission" date="2025-09" db="UniProtKB">
        <authorList>
            <consortium name="Ensembl"/>
        </authorList>
    </citation>
    <scope>IDENTIFICATION</scope>
</reference>
<accession>A0A8C7EQ38</accession>